<proteinExistence type="predicted"/>
<dbReference type="AlphaFoldDB" id="A0A1J5PU43"/>
<sequence>MRAESMLNELSNGQFWPYLYIENIPWGYCHAIKGEQLPGSAKGREAQLSDAFSSKPRTNVCKPE</sequence>
<organism evidence="2">
    <name type="scientific">mine drainage metagenome</name>
    <dbReference type="NCBI Taxonomy" id="410659"/>
    <lineage>
        <taxon>unclassified sequences</taxon>
        <taxon>metagenomes</taxon>
        <taxon>ecological metagenomes</taxon>
    </lineage>
</organism>
<name>A0A1J5PU43_9ZZZZ</name>
<feature type="region of interest" description="Disordered" evidence="1">
    <location>
        <begin position="44"/>
        <end position="64"/>
    </location>
</feature>
<protein>
    <submittedName>
        <fullName evidence="2">Uncharacterized protein</fullName>
    </submittedName>
</protein>
<accession>A0A1J5PU43</accession>
<comment type="caution">
    <text evidence="2">The sequence shown here is derived from an EMBL/GenBank/DDBJ whole genome shotgun (WGS) entry which is preliminary data.</text>
</comment>
<gene>
    <name evidence="2" type="ORF">GALL_436960</name>
</gene>
<dbReference type="EMBL" id="MLJW01002431">
    <property type="protein sequence ID" value="OIQ74650.1"/>
    <property type="molecule type" value="Genomic_DNA"/>
</dbReference>
<reference evidence="2" key="1">
    <citation type="submission" date="2016-10" db="EMBL/GenBank/DDBJ databases">
        <title>Sequence of Gallionella enrichment culture.</title>
        <authorList>
            <person name="Poehlein A."/>
            <person name="Muehling M."/>
            <person name="Daniel R."/>
        </authorList>
    </citation>
    <scope>NUCLEOTIDE SEQUENCE</scope>
</reference>
<evidence type="ECO:0000256" key="1">
    <source>
        <dbReference type="SAM" id="MobiDB-lite"/>
    </source>
</evidence>
<evidence type="ECO:0000313" key="2">
    <source>
        <dbReference type="EMBL" id="OIQ74650.1"/>
    </source>
</evidence>